<name>A0A4Q2ENF9_9ACTN</name>
<dbReference type="GO" id="GO:0015297">
    <property type="term" value="F:antiporter activity"/>
    <property type="evidence" value="ECO:0007669"/>
    <property type="project" value="InterPro"/>
</dbReference>
<dbReference type="InterPro" id="IPR002528">
    <property type="entry name" value="MATE_fam"/>
</dbReference>
<dbReference type="InterPro" id="IPR044644">
    <property type="entry name" value="DinF-like"/>
</dbReference>
<evidence type="ECO:0000313" key="9">
    <source>
        <dbReference type="EMBL" id="RXW33665.1"/>
    </source>
</evidence>
<dbReference type="Pfam" id="PF01554">
    <property type="entry name" value="MatE"/>
    <property type="match status" value="2"/>
</dbReference>
<feature type="transmembrane region" description="Helical" evidence="8">
    <location>
        <begin position="91"/>
        <end position="116"/>
    </location>
</feature>
<dbReference type="OrthoDB" id="5242355at2"/>
<feature type="transmembrane region" description="Helical" evidence="8">
    <location>
        <begin position="201"/>
        <end position="219"/>
    </location>
</feature>
<dbReference type="GO" id="GO:0042910">
    <property type="term" value="F:xenobiotic transmembrane transporter activity"/>
    <property type="evidence" value="ECO:0007669"/>
    <property type="project" value="InterPro"/>
</dbReference>
<evidence type="ECO:0000256" key="3">
    <source>
        <dbReference type="ARBA" id="ARBA00022448"/>
    </source>
</evidence>
<keyword evidence="4" id="KW-1003">Cell membrane</keyword>
<keyword evidence="5 8" id="KW-0812">Transmembrane</keyword>
<comment type="caution">
    <text evidence="9">The sequence shown here is derived from an EMBL/GenBank/DDBJ whole genome shotgun (WGS) entry which is preliminary data.</text>
</comment>
<accession>A0A4Q2ENF9</accession>
<feature type="transmembrane region" description="Helical" evidence="8">
    <location>
        <begin position="248"/>
        <end position="271"/>
    </location>
</feature>
<gene>
    <name evidence="9" type="ORF">C1706_02690</name>
</gene>
<dbReference type="Proteomes" id="UP000290624">
    <property type="component" value="Unassembled WGS sequence"/>
</dbReference>
<keyword evidence="10" id="KW-1185">Reference proteome</keyword>
<evidence type="ECO:0000313" key="10">
    <source>
        <dbReference type="Proteomes" id="UP000290624"/>
    </source>
</evidence>
<comment type="similarity">
    <text evidence="2">Belongs to the multi antimicrobial extrusion (MATE) (TC 2.A.66.1) family.</text>
</comment>
<dbReference type="GO" id="GO:0005886">
    <property type="term" value="C:plasma membrane"/>
    <property type="evidence" value="ECO:0007669"/>
    <property type="project" value="UniProtKB-SubCell"/>
</dbReference>
<evidence type="ECO:0000256" key="1">
    <source>
        <dbReference type="ARBA" id="ARBA00004651"/>
    </source>
</evidence>
<feature type="transmembrane region" description="Helical" evidence="8">
    <location>
        <begin position="170"/>
        <end position="189"/>
    </location>
</feature>
<dbReference type="InterPro" id="IPR048279">
    <property type="entry name" value="MdtK-like"/>
</dbReference>
<dbReference type="CDD" id="cd13136">
    <property type="entry name" value="MATE_DinF_like"/>
    <property type="match status" value="1"/>
</dbReference>
<proteinExistence type="inferred from homology"/>
<feature type="transmembrane region" description="Helical" evidence="8">
    <location>
        <begin position="18"/>
        <end position="44"/>
    </location>
</feature>
<keyword evidence="7 8" id="KW-0472">Membrane</keyword>
<protein>
    <submittedName>
        <fullName evidence="9">MATE family efflux transporter</fullName>
    </submittedName>
</protein>
<feature type="transmembrane region" description="Helical" evidence="8">
    <location>
        <begin position="56"/>
        <end position="79"/>
    </location>
</feature>
<organism evidence="9 10">
    <name type="scientific">Propioniciclava flava</name>
    <dbReference type="NCBI Taxonomy" id="2072026"/>
    <lineage>
        <taxon>Bacteria</taxon>
        <taxon>Bacillati</taxon>
        <taxon>Actinomycetota</taxon>
        <taxon>Actinomycetes</taxon>
        <taxon>Propionibacteriales</taxon>
        <taxon>Propionibacteriaceae</taxon>
        <taxon>Propioniciclava</taxon>
    </lineage>
</organism>
<dbReference type="NCBIfam" id="TIGR00797">
    <property type="entry name" value="matE"/>
    <property type="match status" value="1"/>
</dbReference>
<dbReference type="EMBL" id="PPCV01000001">
    <property type="protein sequence ID" value="RXW33665.1"/>
    <property type="molecule type" value="Genomic_DNA"/>
</dbReference>
<keyword evidence="6 8" id="KW-1133">Transmembrane helix</keyword>
<evidence type="ECO:0000256" key="6">
    <source>
        <dbReference type="ARBA" id="ARBA00022989"/>
    </source>
</evidence>
<evidence type="ECO:0000256" key="2">
    <source>
        <dbReference type="ARBA" id="ARBA00010199"/>
    </source>
</evidence>
<evidence type="ECO:0000256" key="5">
    <source>
        <dbReference type="ARBA" id="ARBA00022692"/>
    </source>
</evidence>
<comment type="subcellular location">
    <subcellularLocation>
        <location evidence="1">Cell membrane</location>
        <topology evidence="1">Multi-pass membrane protein</topology>
    </subcellularLocation>
</comment>
<keyword evidence="3" id="KW-0813">Transport</keyword>
<evidence type="ECO:0000256" key="8">
    <source>
        <dbReference type="SAM" id="Phobius"/>
    </source>
</evidence>
<evidence type="ECO:0000256" key="4">
    <source>
        <dbReference type="ARBA" id="ARBA00022475"/>
    </source>
</evidence>
<sequence>MGHAEGVSNPSPSLNREILALAVPAFATLLAEPLLILADTFIIGHLGTADLGGLTLASSVLGLLVGLSVFLAYGTTSVVSRRLGAGDRAGALSGGIDGIVLGLLLGVAYAAVLIPVAPSLLGLYGGAADVTALGAAYLRIVALGLPAQLVILASTGVLRGLQDTRTPLRVVVTINVLNVALNVLLVYGLNLGIGGAAAGTAASQWVGAALLSSAVLRGARSAGVPLRLRPRGVMVAAKLGGWLVIRNAALNLALLMTTITATSLGTVALAAHQIINTLWTTVAFALDAFAIAAQALVGVRVGAGDTGGARRVLGRVLVWGVGFSVLVGGLLLLVRVPLSGAFSPDVAVQALVQETILVLAVLAPIGAVAFQLDGVLIGAGDARFLALAGTAATLAYVPFVAAVWTHHAGLSWLWAAYGAWLVARSLLLWLRTRGDSWAHADV</sequence>
<feature type="transmembrane region" description="Helical" evidence="8">
    <location>
        <begin position="277"/>
        <end position="300"/>
    </location>
</feature>
<dbReference type="PANTHER" id="PTHR42893:SF46">
    <property type="entry name" value="PROTEIN DETOXIFICATION 44, CHLOROPLASTIC"/>
    <property type="match status" value="1"/>
</dbReference>
<feature type="transmembrane region" description="Helical" evidence="8">
    <location>
        <begin position="384"/>
        <end position="405"/>
    </location>
</feature>
<feature type="transmembrane region" description="Helical" evidence="8">
    <location>
        <begin position="411"/>
        <end position="430"/>
    </location>
</feature>
<dbReference type="PANTHER" id="PTHR42893">
    <property type="entry name" value="PROTEIN DETOXIFICATION 44, CHLOROPLASTIC-RELATED"/>
    <property type="match status" value="1"/>
</dbReference>
<feature type="transmembrane region" description="Helical" evidence="8">
    <location>
        <begin position="136"/>
        <end position="158"/>
    </location>
</feature>
<evidence type="ECO:0000256" key="7">
    <source>
        <dbReference type="ARBA" id="ARBA00023136"/>
    </source>
</evidence>
<dbReference type="PIRSF" id="PIRSF006603">
    <property type="entry name" value="DinF"/>
    <property type="match status" value="1"/>
</dbReference>
<feature type="transmembrane region" description="Helical" evidence="8">
    <location>
        <begin position="356"/>
        <end position="377"/>
    </location>
</feature>
<reference evidence="9 10" key="1">
    <citation type="submission" date="2018-01" db="EMBL/GenBank/DDBJ databases">
        <title>Lactibacter flavus gen. nov., sp. nov., a novel bacterium of the family Propionibacteriaceae isolated from raw milk and dairy products.</title>
        <authorList>
            <person name="Wenning M."/>
            <person name="Breitenwieser F."/>
            <person name="Huptas C."/>
            <person name="von Neubeck M."/>
            <person name="Busse H.-J."/>
            <person name="Scherer S."/>
        </authorList>
    </citation>
    <scope>NUCLEOTIDE SEQUENCE [LARGE SCALE GENOMIC DNA]</scope>
    <source>
        <strain evidence="9 10">VG341</strain>
    </source>
</reference>
<dbReference type="AlphaFoldDB" id="A0A4Q2ENF9"/>
<feature type="transmembrane region" description="Helical" evidence="8">
    <location>
        <begin position="312"/>
        <end position="336"/>
    </location>
</feature>